<keyword evidence="2 6" id="KW-0805">Transcription regulation</keyword>
<dbReference type="SUPFAM" id="SSF88659">
    <property type="entry name" value="Sigma3 and sigma4 domains of RNA polymerase sigma factors"/>
    <property type="match status" value="1"/>
</dbReference>
<keyword evidence="10" id="KW-1185">Reference proteome</keyword>
<organism evidence="9 10">
    <name type="scientific">Dechloromonas denitrificans</name>
    <dbReference type="NCBI Taxonomy" id="281362"/>
    <lineage>
        <taxon>Bacteria</taxon>
        <taxon>Pseudomonadati</taxon>
        <taxon>Pseudomonadota</taxon>
        <taxon>Betaproteobacteria</taxon>
        <taxon>Rhodocyclales</taxon>
        <taxon>Azonexaceae</taxon>
        <taxon>Dechloromonas</taxon>
    </lineage>
</organism>
<dbReference type="Proteomes" id="UP000070186">
    <property type="component" value="Unassembled WGS sequence"/>
</dbReference>
<dbReference type="Gene3D" id="1.10.1740.10">
    <property type="match status" value="1"/>
</dbReference>
<dbReference type="CDD" id="cd06171">
    <property type="entry name" value="Sigma70_r4"/>
    <property type="match status" value="1"/>
</dbReference>
<dbReference type="InterPro" id="IPR014284">
    <property type="entry name" value="RNA_pol_sigma-70_dom"/>
</dbReference>
<keyword evidence="3 6" id="KW-0731">Sigma factor</keyword>
<dbReference type="PANTHER" id="PTHR43133">
    <property type="entry name" value="RNA POLYMERASE ECF-TYPE SIGMA FACTO"/>
    <property type="match status" value="1"/>
</dbReference>
<dbReference type="GO" id="GO:0016987">
    <property type="term" value="F:sigma factor activity"/>
    <property type="evidence" value="ECO:0007669"/>
    <property type="project" value="UniProtKB-KW"/>
</dbReference>
<evidence type="ECO:0000256" key="2">
    <source>
        <dbReference type="ARBA" id="ARBA00023015"/>
    </source>
</evidence>
<keyword evidence="5 6" id="KW-0804">Transcription</keyword>
<proteinExistence type="inferred from homology"/>
<evidence type="ECO:0000313" key="10">
    <source>
        <dbReference type="Proteomes" id="UP000070186"/>
    </source>
</evidence>
<dbReference type="InterPro" id="IPR013249">
    <property type="entry name" value="RNA_pol_sigma70_r4_t2"/>
</dbReference>
<dbReference type="Pfam" id="PF08281">
    <property type="entry name" value="Sigma70_r4_2"/>
    <property type="match status" value="1"/>
</dbReference>
<evidence type="ECO:0000259" key="8">
    <source>
        <dbReference type="Pfam" id="PF08281"/>
    </source>
</evidence>
<dbReference type="InterPro" id="IPR000838">
    <property type="entry name" value="RNA_pol_sigma70_ECF_CS"/>
</dbReference>
<dbReference type="Pfam" id="PF04542">
    <property type="entry name" value="Sigma70_r2"/>
    <property type="match status" value="1"/>
</dbReference>
<evidence type="ECO:0000256" key="6">
    <source>
        <dbReference type="RuleBase" id="RU000716"/>
    </source>
</evidence>
<protein>
    <recommendedName>
        <fullName evidence="6">RNA polymerase sigma factor</fullName>
    </recommendedName>
</protein>
<dbReference type="EMBL" id="LODL01000021">
    <property type="protein sequence ID" value="KXB30556.1"/>
    <property type="molecule type" value="Genomic_DNA"/>
</dbReference>
<gene>
    <name evidence="9" type="ORF">AT959_14615</name>
</gene>
<dbReference type="STRING" id="281362.AT959_14615"/>
<dbReference type="InterPro" id="IPR039425">
    <property type="entry name" value="RNA_pol_sigma-70-like"/>
</dbReference>
<dbReference type="PROSITE" id="PS01063">
    <property type="entry name" value="SIGMA70_ECF"/>
    <property type="match status" value="1"/>
</dbReference>
<dbReference type="NCBIfam" id="TIGR02937">
    <property type="entry name" value="sigma70-ECF"/>
    <property type="match status" value="1"/>
</dbReference>
<accession>A0A133XI48</accession>
<dbReference type="SUPFAM" id="SSF88946">
    <property type="entry name" value="Sigma2 domain of RNA polymerase sigma factors"/>
    <property type="match status" value="1"/>
</dbReference>
<comment type="similarity">
    <text evidence="1 6">Belongs to the sigma-70 factor family. ECF subfamily.</text>
</comment>
<comment type="caution">
    <text evidence="9">The sequence shown here is derived from an EMBL/GenBank/DDBJ whole genome shotgun (WGS) entry which is preliminary data.</text>
</comment>
<dbReference type="GO" id="GO:0003677">
    <property type="term" value="F:DNA binding"/>
    <property type="evidence" value="ECO:0007669"/>
    <property type="project" value="UniProtKB-KW"/>
</dbReference>
<evidence type="ECO:0000256" key="3">
    <source>
        <dbReference type="ARBA" id="ARBA00023082"/>
    </source>
</evidence>
<evidence type="ECO:0000313" key="9">
    <source>
        <dbReference type="EMBL" id="KXB30556.1"/>
    </source>
</evidence>
<dbReference type="InterPro" id="IPR007627">
    <property type="entry name" value="RNA_pol_sigma70_r2"/>
</dbReference>
<dbReference type="InterPro" id="IPR036388">
    <property type="entry name" value="WH-like_DNA-bd_sf"/>
</dbReference>
<dbReference type="AlphaFoldDB" id="A0A133XI48"/>
<dbReference type="RefSeq" id="WP_066884294.1">
    <property type="nucleotide sequence ID" value="NZ_LODL01000021.1"/>
</dbReference>
<dbReference type="InterPro" id="IPR013324">
    <property type="entry name" value="RNA_pol_sigma_r3/r4-like"/>
</dbReference>
<feature type="domain" description="RNA polymerase sigma-70 region 2" evidence="7">
    <location>
        <begin position="18"/>
        <end position="81"/>
    </location>
</feature>
<evidence type="ECO:0000256" key="5">
    <source>
        <dbReference type="ARBA" id="ARBA00023163"/>
    </source>
</evidence>
<evidence type="ECO:0000259" key="7">
    <source>
        <dbReference type="Pfam" id="PF04542"/>
    </source>
</evidence>
<keyword evidence="4 6" id="KW-0238">DNA-binding</keyword>
<dbReference type="PANTHER" id="PTHR43133:SF62">
    <property type="entry name" value="RNA POLYMERASE SIGMA FACTOR SIGZ"/>
    <property type="match status" value="1"/>
</dbReference>
<reference evidence="9 10" key="1">
    <citation type="submission" date="2015-12" db="EMBL/GenBank/DDBJ databases">
        <title>Nitrous oxide reduction kinetics distinguish bacteria harboring typical versus atypical NosZ.</title>
        <authorList>
            <person name="Yoon S."/>
            <person name="Nissen S."/>
            <person name="Park D."/>
            <person name="Sanford R.A."/>
            <person name="Loeffler F.E."/>
        </authorList>
    </citation>
    <scope>NUCLEOTIDE SEQUENCE [LARGE SCALE GENOMIC DNA]</scope>
    <source>
        <strain evidence="9 10">ATCC BAA-841</strain>
    </source>
</reference>
<dbReference type="Gene3D" id="1.10.10.10">
    <property type="entry name" value="Winged helix-like DNA-binding domain superfamily/Winged helix DNA-binding domain"/>
    <property type="match status" value="1"/>
</dbReference>
<dbReference type="InterPro" id="IPR013325">
    <property type="entry name" value="RNA_pol_sigma_r2"/>
</dbReference>
<feature type="domain" description="RNA polymerase sigma factor 70 region 4 type 2" evidence="8">
    <location>
        <begin position="106"/>
        <end position="158"/>
    </location>
</feature>
<name>A0A133XI48_9RHOO</name>
<sequence length="199" mass="21663">MSAAESTGAGCLLAAWQAVAGELLGYLRHRCARPEDAEELLQEVFIKALRQGEAFAAVNQPRAWFFQVARNALADHLRCRRETIALPDDLPAMPGTEPAVVEALSQCLPRVLSELSAEDRLAITFCDIEGHSQQALADQLGISLAGAKSRVQRARARLRQQLESACQVHFDASGTVCCFTPRPPMAEGQLPKEVLIKSD</sequence>
<dbReference type="GO" id="GO:0006352">
    <property type="term" value="P:DNA-templated transcription initiation"/>
    <property type="evidence" value="ECO:0007669"/>
    <property type="project" value="InterPro"/>
</dbReference>
<evidence type="ECO:0000256" key="4">
    <source>
        <dbReference type="ARBA" id="ARBA00023125"/>
    </source>
</evidence>
<evidence type="ECO:0000256" key="1">
    <source>
        <dbReference type="ARBA" id="ARBA00010641"/>
    </source>
</evidence>